<keyword evidence="8" id="KW-0472">Membrane</keyword>
<evidence type="ECO:0000313" key="12">
    <source>
        <dbReference type="EMBL" id="CAK8989847.1"/>
    </source>
</evidence>
<dbReference type="PANTHER" id="PTHR48052:SF8">
    <property type="entry name" value="LRR RECEPTOR-LIKE SERINE_THREONINE-PROTEIN KINASE FLS2"/>
    <property type="match status" value="1"/>
</dbReference>
<dbReference type="Pfam" id="PF13855">
    <property type="entry name" value="LRR_8"/>
    <property type="match status" value="1"/>
</dbReference>
<dbReference type="Gene3D" id="3.80.10.10">
    <property type="entry name" value="Ribonuclease Inhibitor"/>
    <property type="match status" value="3"/>
</dbReference>
<keyword evidence="2" id="KW-1003">Cell membrane</keyword>
<dbReference type="InterPro" id="IPR001611">
    <property type="entry name" value="Leu-rich_rpt"/>
</dbReference>
<dbReference type="SMART" id="SM00369">
    <property type="entry name" value="LRR_TYP"/>
    <property type="match status" value="6"/>
</dbReference>
<evidence type="ECO:0000256" key="9">
    <source>
        <dbReference type="ARBA" id="ARBA00023170"/>
    </source>
</evidence>
<comment type="subcellular location">
    <subcellularLocation>
        <location evidence="1">Cell membrane</location>
    </subcellularLocation>
    <subcellularLocation>
        <location evidence="11">Endomembrane system</location>
        <topology evidence="11">Single-pass membrane protein</topology>
    </subcellularLocation>
</comment>
<evidence type="ECO:0000256" key="11">
    <source>
        <dbReference type="ARBA" id="ARBA00037847"/>
    </source>
</evidence>
<dbReference type="Pfam" id="PF00560">
    <property type="entry name" value="LRR_1"/>
    <property type="match status" value="2"/>
</dbReference>
<evidence type="ECO:0000313" key="13">
    <source>
        <dbReference type="Proteomes" id="UP001642464"/>
    </source>
</evidence>
<keyword evidence="5" id="KW-0732">Signal</keyword>
<evidence type="ECO:0000256" key="4">
    <source>
        <dbReference type="ARBA" id="ARBA00022692"/>
    </source>
</evidence>
<keyword evidence="7" id="KW-1133">Transmembrane helix</keyword>
<keyword evidence="13" id="KW-1185">Reference proteome</keyword>
<evidence type="ECO:0000256" key="2">
    <source>
        <dbReference type="ARBA" id="ARBA00022475"/>
    </source>
</evidence>
<protein>
    <submittedName>
        <fullName evidence="12">Probable LRR receptor-like serine/threonine-protein kinase IRK (Inflorescence and root apices receptor-like kinase)</fullName>
    </submittedName>
</protein>
<evidence type="ECO:0000256" key="3">
    <source>
        <dbReference type="ARBA" id="ARBA00022614"/>
    </source>
</evidence>
<dbReference type="InterPro" id="IPR032675">
    <property type="entry name" value="LRR_dom_sf"/>
</dbReference>
<dbReference type="InterPro" id="IPR003591">
    <property type="entry name" value="Leu-rich_rpt_typical-subtyp"/>
</dbReference>
<evidence type="ECO:0000256" key="6">
    <source>
        <dbReference type="ARBA" id="ARBA00022737"/>
    </source>
</evidence>
<organism evidence="12 13">
    <name type="scientific">Durusdinium trenchii</name>
    <dbReference type="NCBI Taxonomy" id="1381693"/>
    <lineage>
        <taxon>Eukaryota</taxon>
        <taxon>Sar</taxon>
        <taxon>Alveolata</taxon>
        <taxon>Dinophyceae</taxon>
        <taxon>Suessiales</taxon>
        <taxon>Symbiodiniaceae</taxon>
        <taxon>Durusdinium</taxon>
    </lineage>
</organism>
<dbReference type="PANTHER" id="PTHR48052">
    <property type="entry name" value="UNNAMED PRODUCT"/>
    <property type="match status" value="1"/>
</dbReference>
<evidence type="ECO:0000256" key="7">
    <source>
        <dbReference type="ARBA" id="ARBA00022989"/>
    </source>
</evidence>
<name>A0ABP0HI63_9DINO</name>
<accession>A0ABP0HI63</accession>
<sequence>MADICISVADHICVLRPGELIGLSLHRRGLRGRLSKMIAQLSSLEWLRLHENQLIGEIPKELGQLRGLRALDLEQNALTGKIPRELSALRQLTLLDVSYNQLTGEIPQDFELGQLKSLRYLQLAQNRLRGEIPRELGQLKALEVLSLDQNDFVGEVPRELAQLENLKQFSLAQNQLTGSSYRISSIWKSNTQLEILDLSWNAFSGDLGVGLSVNSLKHLRYLDLSHNNFHGGLAGLVERFCQLSPKGGDLQELRLNHNDFTGEVPACLMQFPKLKFLALNNNRLQGPLPEVNTSELVILALHKNQLSGVLPKGLKQLKHLGVLTLHQNFIGGSIIDLSLTTPCMDNAKFITGPLRCWQIKRITGLLSFLDLPIDRRAVEANCPTLWDGCKALNGSANVTLHRNRFSCQVPESLTSGVPVTGLVVMGNLLGDGSELNSSWILPEEKQSFLYYSKEIWRSQLSILTGFLTLLVFAALCRPQRRGTFPGRRATALRRNLGVRRTARVASSNFAMWPGLDEKQVLRTKMLGTRKGFGCLMKR</sequence>
<keyword evidence="9" id="KW-0675">Receptor</keyword>
<proteinExistence type="predicted"/>
<dbReference type="EMBL" id="CAXAMM010000991">
    <property type="protein sequence ID" value="CAK8989847.1"/>
    <property type="molecule type" value="Genomic_DNA"/>
</dbReference>
<keyword evidence="10" id="KW-0325">Glycoprotein</keyword>
<keyword evidence="3" id="KW-0433">Leucine-rich repeat</keyword>
<comment type="caution">
    <text evidence="12">The sequence shown here is derived from an EMBL/GenBank/DDBJ whole genome shotgun (WGS) entry which is preliminary data.</text>
</comment>
<evidence type="ECO:0000256" key="10">
    <source>
        <dbReference type="ARBA" id="ARBA00023180"/>
    </source>
</evidence>
<evidence type="ECO:0000256" key="8">
    <source>
        <dbReference type="ARBA" id="ARBA00023136"/>
    </source>
</evidence>
<gene>
    <name evidence="12" type="ORF">SCF082_LOCUS1994</name>
</gene>
<dbReference type="Proteomes" id="UP001642464">
    <property type="component" value="Unassembled WGS sequence"/>
</dbReference>
<keyword evidence="4" id="KW-0812">Transmembrane</keyword>
<evidence type="ECO:0000256" key="5">
    <source>
        <dbReference type="ARBA" id="ARBA00022729"/>
    </source>
</evidence>
<dbReference type="Pfam" id="PF13516">
    <property type="entry name" value="LRR_6"/>
    <property type="match status" value="2"/>
</dbReference>
<reference evidence="12 13" key="1">
    <citation type="submission" date="2024-02" db="EMBL/GenBank/DDBJ databases">
        <authorList>
            <person name="Chen Y."/>
            <person name="Shah S."/>
            <person name="Dougan E. K."/>
            <person name="Thang M."/>
            <person name="Chan C."/>
        </authorList>
    </citation>
    <scope>NUCLEOTIDE SEQUENCE [LARGE SCALE GENOMIC DNA]</scope>
</reference>
<keyword evidence="6" id="KW-0677">Repeat</keyword>
<evidence type="ECO:0000256" key="1">
    <source>
        <dbReference type="ARBA" id="ARBA00004236"/>
    </source>
</evidence>
<dbReference type="SUPFAM" id="SSF52058">
    <property type="entry name" value="L domain-like"/>
    <property type="match status" value="1"/>
</dbReference>